<keyword evidence="5" id="KW-1185">Reference proteome</keyword>
<feature type="compositionally biased region" description="Pro residues" evidence="1">
    <location>
        <begin position="101"/>
        <end position="111"/>
    </location>
</feature>
<proteinExistence type="predicted"/>
<evidence type="ECO:0000256" key="3">
    <source>
        <dbReference type="SAM" id="SignalP"/>
    </source>
</evidence>
<sequence>MYPHLLLILSLALSISATEASIRTPSLPLLQTRSLIARQAGSCPVGNKPCRQFCIPSTGQCCPWGGYCPLGTFCDAPTAGETGEPGCCEVGKDCNRGGGVPPDPSSSPAPAPTTKSSEPTTSKPTTSDKPTDKPEPTMTVTESKPVPTETETKTETETDTEKPPPTSSCPSSTDETETSTPTPTSSCSIPESTSPTSSIPPSTSPVPTGGPTPSGNGTIPSSPPLPSFSTGGAVGNVVPIPMAVAVVVGVVGGLWFSCGGYGLVRGKGL</sequence>
<reference evidence="4 5" key="1">
    <citation type="journal article" date="2013" name="PLoS Genet.">
        <title>The genome and development-dependent transcriptomes of Pyronema confluens: a window into fungal evolution.</title>
        <authorList>
            <person name="Traeger S."/>
            <person name="Altegoer F."/>
            <person name="Freitag M."/>
            <person name="Gabaldon T."/>
            <person name="Kempken F."/>
            <person name="Kumar A."/>
            <person name="Marcet-Houben M."/>
            <person name="Poggeler S."/>
            <person name="Stajich J.E."/>
            <person name="Nowrousian M."/>
        </authorList>
    </citation>
    <scope>NUCLEOTIDE SEQUENCE [LARGE SCALE GENOMIC DNA]</scope>
    <source>
        <strain evidence="5">CBS 100304</strain>
        <tissue evidence="4">Vegetative mycelium</tissue>
    </source>
</reference>
<evidence type="ECO:0000313" key="5">
    <source>
        <dbReference type="Proteomes" id="UP000018144"/>
    </source>
</evidence>
<evidence type="ECO:0000256" key="1">
    <source>
        <dbReference type="SAM" id="MobiDB-lite"/>
    </source>
</evidence>
<feature type="compositionally biased region" description="Low complexity" evidence="1">
    <location>
        <begin position="211"/>
        <end position="220"/>
    </location>
</feature>
<feature type="compositionally biased region" description="Basic and acidic residues" evidence="1">
    <location>
        <begin position="150"/>
        <end position="162"/>
    </location>
</feature>
<feature type="region of interest" description="Disordered" evidence="1">
    <location>
        <begin position="98"/>
        <end position="227"/>
    </location>
</feature>
<evidence type="ECO:0000313" key="4">
    <source>
        <dbReference type="EMBL" id="CCX05811.1"/>
    </source>
</evidence>
<feature type="chain" id="PRO_5004651489" evidence="3">
    <location>
        <begin position="21"/>
        <end position="269"/>
    </location>
</feature>
<dbReference type="AlphaFoldDB" id="U4KX05"/>
<gene>
    <name evidence="4" type="ORF">PCON_05398</name>
</gene>
<feature type="compositionally biased region" description="Low complexity" evidence="1">
    <location>
        <begin position="112"/>
        <end position="128"/>
    </location>
</feature>
<feature type="transmembrane region" description="Helical" evidence="2">
    <location>
        <begin position="242"/>
        <end position="264"/>
    </location>
</feature>
<protein>
    <submittedName>
        <fullName evidence="4">Uncharacterized protein</fullName>
    </submittedName>
</protein>
<dbReference type="OMA" id="VECANYD"/>
<organism evidence="4 5">
    <name type="scientific">Pyronema omphalodes (strain CBS 100304)</name>
    <name type="common">Pyronema confluens</name>
    <dbReference type="NCBI Taxonomy" id="1076935"/>
    <lineage>
        <taxon>Eukaryota</taxon>
        <taxon>Fungi</taxon>
        <taxon>Dikarya</taxon>
        <taxon>Ascomycota</taxon>
        <taxon>Pezizomycotina</taxon>
        <taxon>Pezizomycetes</taxon>
        <taxon>Pezizales</taxon>
        <taxon>Pyronemataceae</taxon>
        <taxon>Pyronema</taxon>
    </lineage>
</organism>
<dbReference type="EMBL" id="HF935274">
    <property type="protein sequence ID" value="CCX05811.1"/>
    <property type="molecule type" value="Genomic_DNA"/>
</dbReference>
<accession>U4KX05</accession>
<dbReference type="Proteomes" id="UP000018144">
    <property type="component" value="Unassembled WGS sequence"/>
</dbReference>
<keyword evidence="2" id="KW-0812">Transmembrane</keyword>
<dbReference type="STRING" id="1076935.U4KX05"/>
<dbReference type="OrthoDB" id="4588851at2759"/>
<feature type="signal peptide" evidence="3">
    <location>
        <begin position="1"/>
        <end position="20"/>
    </location>
</feature>
<feature type="compositionally biased region" description="Low complexity" evidence="1">
    <location>
        <begin position="168"/>
        <end position="201"/>
    </location>
</feature>
<evidence type="ECO:0000256" key="2">
    <source>
        <dbReference type="SAM" id="Phobius"/>
    </source>
</evidence>
<keyword evidence="2" id="KW-1133">Transmembrane helix</keyword>
<keyword evidence="3" id="KW-0732">Signal</keyword>
<feature type="compositionally biased region" description="Low complexity" evidence="1">
    <location>
        <begin position="136"/>
        <end position="149"/>
    </location>
</feature>
<keyword evidence="2" id="KW-0472">Membrane</keyword>
<name>U4KX05_PYROM</name>